<feature type="compositionally biased region" description="Low complexity" evidence="1">
    <location>
        <begin position="179"/>
        <end position="189"/>
    </location>
</feature>
<organism evidence="3 4">
    <name type="scientific">Phrynocephalus forsythii</name>
    <dbReference type="NCBI Taxonomy" id="171643"/>
    <lineage>
        <taxon>Eukaryota</taxon>
        <taxon>Metazoa</taxon>
        <taxon>Chordata</taxon>
        <taxon>Craniata</taxon>
        <taxon>Vertebrata</taxon>
        <taxon>Euteleostomi</taxon>
        <taxon>Lepidosauria</taxon>
        <taxon>Squamata</taxon>
        <taxon>Bifurcata</taxon>
        <taxon>Unidentata</taxon>
        <taxon>Episquamata</taxon>
        <taxon>Toxicofera</taxon>
        <taxon>Iguania</taxon>
        <taxon>Acrodonta</taxon>
        <taxon>Agamidae</taxon>
        <taxon>Agaminae</taxon>
        <taxon>Phrynocephalus</taxon>
    </lineage>
</organism>
<proteinExistence type="predicted"/>
<accession>A0A9Q1AW75</accession>
<feature type="domain" description="Helix-turn-helix" evidence="2">
    <location>
        <begin position="92"/>
        <end position="147"/>
    </location>
</feature>
<feature type="non-terminal residue" evidence="3">
    <location>
        <position position="328"/>
    </location>
</feature>
<dbReference type="InterPro" id="IPR058912">
    <property type="entry name" value="HTH_animal"/>
</dbReference>
<feature type="region of interest" description="Disordered" evidence="1">
    <location>
        <begin position="139"/>
        <end position="191"/>
    </location>
</feature>
<reference evidence="3" key="1">
    <citation type="journal article" date="2023" name="DNA Res.">
        <title>Chromosome-level genome assembly of Phrynocephalus forsythii using third-generation DNA sequencing and Hi-C analysis.</title>
        <authorList>
            <person name="Qi Y."/>
            <person name="Zhao W."/>
            <person name="Zhao Y."/>
            <person name="Niu C."/>
            <person name="Cao S."/>
            <person name="Zhang Y."/>
        </authorList>
    </citation>
    <scope>NUCLEOTIDE SEQUENCE</scope>
    <source>
        <tissue evidence="3">Muscle</tissue>
    </source>
</reference>
<dbReference type="PANTHER" id="PTHR21301:SF11">
    <property type="entry name" value="GIY-YIG DOMAIN-CONTAINING PROTEIN"/>
    <property type="match status" value="1"/>
</dbReference>
<dbReference type="InterPro" id="IPR035901">
    <property type="entry name" value="GIY-YIG_endonuc_sf"/>
</dbReference>
<evidence type="ECO:0000313" key="4">
    <source>
        <dbReference type="Proteomes" id="UP001142489"/>
    </source>
</evidence>
<dbReference type="Gene3D" id="3.40.1440.10">
    <property type="entry name" value="GIY-YIG endonuclease"/>
    <property type="match status" value="1"/>
</dbReference>
<comment type="caution">
    <text evidence="3">The sequence shown here is derived from an EMBL/GenBank/DDBJ whole genome shotgun (WGS) entry which is preliminary data.</text>
</comment>
<evidence type="ECO:0000256" key="1">
    <source>
        <dbReference type="SAM" id="MobiDB-lite"/>
    </source>
</evidence>
<dbReference type="EMBL" id="JAPFRF010000012">
    <property type="protein sequence ID" value="KAJ7314096.1"/>
    <property type="molecule type" value="Genomic_DNA"/>
</dbReference>
<sequence>MGTCVKSETTSKLKHKPKLWLRYVDNTFVIWPHGKDKLNNFLTHLNSLHPKIQFTMEIEANNQLPFLDVLIYKKPDGSLGHTIYQKKTHTNRYLNAQSHHHPAQINSVAKTLISRTKRLADKDHLKTELHTLSNVLIANGFQKNHHQTNPKGNTPQEPRNRREQWHRPPPLHQRHHRQNQQNSPQTQYQDSLLHRPKIANILRNPKDKIELENQGVYEIPCKVCPATYIGQTNRRISARIAEHKNAVKKEEKSSSLFQHIKTTGHEIDFERTKLISKTEHFNSRIIMEAIEIEKHPNNMNKRDDTSRLPDIWKLALVNRRASVTKTDT</sequence>
<keyword evidence="4" id="KW-1185">Reference proteome</keyword>
<dbReference type="Proteomes" id="UP001142489">
    <property type="component" value="Unassembled WGS sequence"/>
</dbReference>
<dbReference type="AlphaFoldDB" id="A0A9Q1AW75"/>
<evidence type="ECO:0000313" key="3">
    <source>
        <dbReference type="EMBL" id="KAJ7314096.1"/>
    </source>
</evidence>
<evidence type="ECO:0000259" key="2">
    <source>
        <dbReference type="Pfam" id="PF26215"/>
    </source>
</evidence>
<dbReference type="PANTHER" id="PTHR21301">
    <property type="entry name" value="REVERSE TRANSCRIPTASE"/>
    <property type="match status" value="1"/>
</dbReference>
<dbReference type="Pfam" id="PF26215">
    <property type="entry name" value="HTH_animal"/>
    <property type="match status" value="1"/>
</dbReference>
<name>A0A9Q1AW75_9SAUR</name>
<gene>
    <name evidence="3" type="ORF">JRQ81_006031</name>
</gene>
<dbReference type="CDD" id="cd10442">
    <property type="entry name" value="GIY-YIG_PLEs"/>
    <property type="match status" value="1"/>
</dbReference>
<protein>
    <recommendedName>
        <fullName evidence="2">Helix-turn-helix domain-containing protein</fullName>
    </recommendedName>
</protein>
<dbReference type="CDD" id="cd00304">
    <property type="entry name" value="RT_like"/>
    <property type="match status" value="1"/>
</dbReference>
<dbReference type="OrthoDB" id="8963429at2759"/>